<dbReference type="InterPro" id="IPR010031">
    <property type="entry name" value="FAD_lactone_oxidase-like"/>
</dbReference>
<keyword evidence="7" id="KW-1185">Reference proteome</keyword>
<dbReference type="Gene3D" id="3.30.43.10">
    <property type="entry name" value="Uridine Diphospho-n-acetylenolpyruvylglucosamine Reductase, domain 2"/>
    <property type="match status" value="1"/>
</dbReference>
<feature type="chain" id="PRO_5039590567" evidence="4">
    <location>
        <begin position="20"/>
        <end position="477"/>
    </location>
</feature>
<organism evidence="6 7">
    <name type="scientific">Paenibacillus ginsengarvi</name>
    <dbReference type="NCBI Taxonomy" id="400777"/>
    <lineage>
        <taxon>Bacteria</taxon>
        <taxon>Bacillati</taxon>
        <taxon>Bacillota</taxon>
        <taxon>Bacilli</taxon>
        <taxon>Bacillales</taxon>
        <taxon>Paenibacillaceae</taxon>
        <taxon>Paenibacillus</taxon>
    </lineage>
</organism>
<dbReference type="InterPro" id="IPR016164">
    <property type="entry name" value="FAD-linked_Oxase-like_C"/>
</dbReference>
<evidence type="ECO:0000313" key="7">
    <source>
        <dbReference type="Proteomes" id="UP000282311"/>
    </source>
</evidence>
<evidence type="ECO:0000259" key="5">
    <source>
        <dbReference type="PROSITE" id="PS51387"/>
    </source>
</evidence>
<evidence type="ECO:0000256" key="4">
    <source>
        <dbReference type="SAM" id="SignalP"/>
    </source>
</evidence>
<dbReference type="SUPFAM" id="SSF55103">
    <property type="entry name" value="FAD-linked oxidases, C-terminal domain"/>
    <property type="match status" value="1"/>
</dbReference>
<dbReference type="RefSeq" id="WP_120746893.1">
    <property type="nucleotide sequence ID" value="NZ_RBAH01000005.1"/>
</dbReference>
<gene>
    <name evidence="6" type="ORF">D7M11_09130</name>
</gene>
<dbReference type="Proteomes" id="UP000282311">
    <property type="component" value="Unassembled WGS sequence"/>
</dbReference>
<dbReference type="InterPro" id="IPR016167">
    <property type="entry name" value="FAD-bd_PCMH_sub1"/>
</dbReference>
<sequence length="477" mass="54525">MKKLIALAMLAALCLYQYARTASPDQDPYLITDYGRLHPVKVERVVQGKEERQLIALVEEAKRKGLTISIAGQRHSQGGHTYYKDGIVLDMTSYNRILGFDPEARTIRVQAGATWNDIQNKINPSGLAVKTMQSQNIFTVGGSISINAHGRDIRNGSMIGSVESFRLLGADGHIRNVSREENPDLFTTALGGYGLFGVITDVTLRLAKDEVYRMSTEEVTADRYSAYFRERVLANPDIKMHIARLSVAPESFLTEMYAINYTSDPAASLRQYDALNTRETFVGVKKLLFHMNRLSGWGKNTYWDMQQKVVPVQQDKRISRNNAMRSESAFMEYREPGQNDLLQEYFIPVDEFAGFVAILGTVLREERLNLLNITVRYVNEDREALLSYAKEDMFALVCLYNASLSEQAQTEFQAAMQRVIGEVIRHKGTYYLPYAPYPSVEQFRAAYPEQDEFFAKKERYDPEHLFKNEFYLRYKGE</sequence>
<evidence type="ECO:0000256" key="1">
    <source>
        <dbReference type="ARBA" id="ARBA00022630"/>
    </source>
</evidence>
<feature type="domain" description="FAD-binding PCMH-type" evidence="5">
    <location>
        <begin position="37"/>
        <end position="209"/>
    </location>
</feature>
<dbReference type="PANTHER" id="PTHR43762:SF1">
    <property type="entry name" value="D-ARABINONO-1,4-LACTONE OXIDASE"/>
    <property type="match status" value="1"/>
</dbReference>
<dbReference type="InterPro" id="IPR036318">
    <property type="entry name" value="FAD-bd_PCMH-like_sf"/>
</dbReference>
<dbReference type="PANTHER" id="PTHR43762">
    <property type="entry name" value="L-GULONOLACTONE OXIDASE"/>
    <property type="match status" value="1"/>
</dbReference>
<proteinExistence type="predicted"/>
<dbReference type="InterPro" id="IPR006094">
    <property type="entry name" value="Oxid_FAD_bind_N"/>
</dbReference>
<dbReference type="OrthoDB" id="9768764at2"/>
<reference evidence="6 7" key="1">
    <citation type="journal article" date="2007" name="Int. J. Syst. Evol. Microbiol.">
        <title>Paenibacillus ginsengarvi sp. nov., isolated from soil from ginseng cultivation.</title>
        <authorList>
            <person name="Yoon M.H."/>
            <person name="Ten L.N."/>
            <person name="Im W.T."/>
        </authorList>
    </citation>
    <scope>NUCLEOTIDE SEQUENCE [LARGE SCALE GENOMIC DNA]</scope>
    <source>
        <strain evidence="6 7">KCTC 13059</strain>
    </source>
</reference>
<dbReference type="EMBL" id="RBAH01000005">
    <property type="protein sequence ID" value="RKN85241.1"/>
    <property type="molecule type" value="Genomic_DNA"/>
</dbReference>
<dbReference type="Gene3D" id="3.30.465.10">
    <property type="match status" value="1"/>
</dbReference>
<dbReference type="GO" id="GO:0071949">
    <property type="term" value="F:FAD binding"/>
    <property type="evidence" value="ECO:0007669"/>
    <property type="project" value="InterPro"/>
</dbReference>
<dbReference type="PROSITE" id="PS51387">
    <property type="entry name" value="FAD_PCMH"/>
    <property type="match status" value="1"/>
</dbReference>
<dbReference type="SUPFAM" id="SSF56176">
    <property type="entry name" value="FAD-binding/transporter-associated domain-like"/>
    <property type="match status" value="1"/>
</dbReference>
<evidence type="ECO:0000313" key="6">
    <source>
        <dbReference type="EMBL" id="RKN85241.1"/>
    </source>
</evidence>
<name>A0A3B0CK88_9BACL</name>
<dbReference type="InterPro" id="IPR016169">
    <property type="entry name" value="FAD-bd_PCMH_sub2"/>
</dbReference>
<feature type="signal peptide" evidence="4">
    <location>
        <begin position="1"/>
        <end position="19"/>
    </location>
</feature>
<comment type="caution">
    <text evidence="6">The sequence shown here is derived from an EMBL/GenBank/DDBJ whole genome shotgun (WGS) entry which is preliminary data.</text>
</comment>
<dbReference type="AlphaFoldDB" id="A0A3B0CK88"/>
<protein>
    <submittedName>
        <fullName evidence="6">FAD-binding oxidoreductase</fullName>
    </submittedName>
</protein>
<keyword evidence="1" id="KW-0285">Flavoprotein</keyword>
<accession>A0A3B0CK88</accession>
<dbReference type="InterPro" id="IPR016166">
    <property type="entry name" value="FAD-bd_PCMH"/>
</dbReference>
<keyword evidence="4" id="KW-0732">Signal</keyword>
<evidence type="ECO:0000256" key="2">
    <source>
        <dbReference type="ARBA" id="ARBA00022827"/>
    </source>
</evidence>
<evidence type="ECO:0000256" key="3">
    <source>
        <dbReference type="ARBA" id="ARBA00023002"/>
    </source>
</evidence>
<keyword evidence="2" id="KW-0274">FAD</keyword>
<dbReference type="Pfam" id="PF01565">
    <property type="entry name" value="FAD_binding_4"/>
    <property type="match status" value="1"/>
</dbReference>
<keyword evidence="3" id="KW-0560">Oxidoreductase</keyword>
<dbReference type="GO" id="GO:0016899">
    <property type="term" value="F:oxidoreductase activity, acting on the CH-OH group of donors, oxygen as acceptor"/>
    <property type="evidence" value="ECO:0007669"/>
    <property type="project" value="InterPro"/>
</dbReference>